<sequence length="60" mass="6947">MVKLLVEGSADRGLPMILSYFRFTTSALIIVRWPGELTTEPTTWTMGSTTRMPMRFCWMM</sequence>
<dbReference type="EMBL" id="UINC01000905">
    <property type="protein sequence ID" value="SUZ63038.1"/>
    <property type="molecule type" value="Genomic_DNA"/>
</dbReference>
<organism evidence="1">
    <name type="scientific">marine metagenome</name>
    <dbReference type="NCBI Taxonomy" id="408172"/>
    <lineage>
        <taxon>unclassified sequences</taxon>
        <taxon>metagenomes</taxon>
        <taxon>ecological metagenomes</taxon>
    </lineage>
</organism>
<proteinExistence type="predicted"/>
<protein>
    <submittedName>
        <fullName evidence="1">Uncharacterized protein</fullName>
    </submittedName>
</protein>
<reference evidence="1" key="1">
    <citation type="submission" date="2018-05" db="EMBL/GenBank/DDBJ databases">
        <authorList>
            <person name="Lanie J.A."/>
            <person name="Ng W.-L."/>
            <person name="Kazmierczak K.M."/>
            <person name="Andrzejewski T.M."/>
            <person name="Davidsen T.M."/>
            <person name="Wayne K.J."/>
            <person name="Tettelin H."/>
            <person name="Glass J.I."/>
            <person name="Rusch D."/>
            <person name="Podicherti R."/>
            <person name="Tsui H.-C.T."/>
            <person name="Winkler M.E."/>
        </authorList>
    </citation>
    <scope>NUCLEOTIDE SEQUENCE</scope>
</reference>
<dbReference type="AlphaFoldDB" id="A0A381P9Y1"/>
<accession>A0A381P9Y1</accession>
<name>A0A381P9Y1_9ZZZZ</name>
<gene>
    <name evidence="1" type="ORF">METZ01_LOCUS15892</name>
</gene>
<evidence type="ECO:0000313" key="1">
    <source>
        <dbReference type="EMBL" id="SUZ63038.1"/>
    </source>
</evidence>